<dbReference type="GeneID" id="9094627"/>
<sequence>MAPRTRSSHNTSRNTSRRPSSSLEASEPALSSSAPEVPRPRKQRKTIHDASVLTDQSQEPLLSQATNTSALQQNQQPTDPESTEQDTPARVLRWNEPWAEPPLAPPLPSYKTDSKKKTRAFALTPNTPLGVYPSTSLKRKLGLLPTANATPVPAKKTGSKSAKSTSAATTSAEEAGPSESPFGDLFELSNSKTQIIHPLISTMETTSANAEAAPVSGQSRPSLLVNTPLSLKHKPEQIFRVVDAVIARAQALNDTKVVAAMRHIKELTGTEKYVFGILDAVMSEPEGPEERSLYQSLVRESAKQEEHKKIQAYEAQGVTAMTRTQSSISTSSLSSAKSLDAETFAPAMTTGRAAAPAKGRGGRGVKGKRQQVIRSSRSIFPSLEDAATRKRNRLVDPEYSDEVLAAKRAALSRPFTDISVPESNIRDSNTPVAHEPAFPIPSIATSTGSKKSIEALESGGEDDGVPLTTELAPKRARKSVALADEMDNIDFCHACGGSGQLLCCDGCVSSYHFSCLDPPEDPDSPPEGQWFCPACDAKGLWGAALEDLEGIPSRNYELPAGIRSYFEGADTGEDGTYKHVPALPKGSSRSRVNRTGRLEDGNAYLRLTDAKGKLITCTKCGLTSGGRRMIIQCDFCSCSWHLDCLDPPLPNPPPQVPGSDNPALYWKCPNHIDHALDLMDGLEGGRLAQLRRPRNFRFVDVEVLPTDNEAQNLNEEELSGTVYRVPERGLILDFVCRVKRDRAETQALAVVATQTARVIASSVAPGSDVTAQVPEGTVSPSRYVSEAVMVSDPEVLGNADAAAKAAWSLLAPAEHLAVMALQAIAAGPSSSGALAYPERAAQLVTQLVANAPESVRNETALSETDILRSIQDLVGRRLNALTSDATLQ</sequence>
<dbReference type="RefSeq" id="XP_002791405.1">
    <property type="nucleotide sequence ID" value="XM_002791359.1"/>
</dbReference>
<dbReference type="HOGENOM" id="CLU_336144_0_0_1"/>
<evidence type="ECO:0000256" key="5">
    <source>
        <dbReference type="SAM" id="MobiDB-lite"/>
    </source>
</evidence>
<keyword evidence="1" id="KW-0479">Metal-binding</keyword>
<feature type="compositionally biased region" description="Polar residues" evidence="5">
    <location>
        <begin position="53"/>
        <end position="80"/>
    </location>
</feature>
<dbReference type="InterPro" id="IPR019786">
    <property type="entry name" value="Zinc_finger_PHD-type_CS"/>
</dbReference>
<keyword evidence="3" id="KW-0862">Zinc</keyword>
<evidence type="ECO:0000313" key="7">
    <source>
        <dbReference type="EMBL" id="EEH35528.1"/>
    </source>
</evidence>
<accession>C1H734</accession>
<dbReference type="Proteomes" id="UP000002059">
    <property type="component" value="Partially assembled WGS sequence"/>
</dbReference>
<keyword evidence="8" id="KW-1185">Reference proteome</keyword>
<feature type="compositionally biased region" description="Low complexity" evidence="5">
    <location>
        <begin position="1"/>
        <end position="36"/>
    </location>
</feature>
<dbReference type="InterPro" id="IPR011011">
    <property type="entry name" value="Znf_FYVE_PHD"/>
</dbReference>
<dbReference type="InterPro" id="IPR052819">
    <property type="entry name" value="Chromatin_regulatory_protein"/>
</dbReference>
<feature type="region of interest" description="Disordered" evidence="5">
    <location>
        <begin position="148"/>
        <end position="184"/>
    </location>
</feature>
<evidence type="ECO:0000256" key="3">
    <source>
        <dbReference type="ARBA" id="ARBA00022833"/>
    </source>
</evidence>
<dbReference type="OrthoDB" id="5876363at2759"/>
<evidence type="ECO:0000259" key="6">
    <source>
        <dbReference type="PROSITE" id="PS50016"/>
    </source>
</evidence>
<dbReference type="GO" id="GO:0032221">
    <property type="term" value="C:Rpd3S complex"/>
    <property type="evidence" value="ECO:0007669"/>
    <property type="project" value="TreeGrafter"/>
</dbReference>
<keyword evidence="2 4" id="KW-0863">Zinc-finger</keyword>
<feature type="domain" description="PHD-type" evidence="6">
    <location>
        <begin position="489"/>
        <end position="538"/>
    </location>
</feature>
<gene>
    <name evidence="7" type="ORF">PAAG_06575</name>
</gene>
<feature type="compositionally biased region" description="Low complexity" evidence="5">
    <location>
        <begin position="153"/>
        <end position="181"/>
    </location>
</feature>
<proteinExistence type="predicted"/>
<dbReference type="STRING" id="502779.C1H734"/>
<protein>
    <recommendedName>
        <fullName evidence="6">PHD-type domain-containing protein</fullName>
    </recommendedName>
</protein>
<dbReference type="GO" id="GO:0006357">
    <property type="term" value="P:regulation of transcription by RNA polymerase II"/>
    <property type="evidence" value="ECO:0007669"/>
    <property type="project" value="TreeGrafter"/>
</dbReference>
<dbReference type="InterPro" id="IPR001965">
    <property type="entry name" value="Znf_PHD"/>
</dbReference>
<dbReference type="SMART" id="SM00249">
    <property type="entry name" value="PHD"/>
    <property type="match status" value="2"/>
</dbReference>
<dbReference type="Pfam" id="PF00628">
    <property type="entry name" value="PHD"/>
    <property type="match status" value="1"/>
</dbReference>
<evidence type="ECO:0000256" key="1">
    <source>
        <dbReference type="ARBA" id="ARBA00022723"/>
    </source>
</evidence>
<feature type="region of interest" description="Disordered" evidence="5">
    <location>
        <begin position="352"/>
        <end position="372"/>
    </location>
</feature>
<dbReference type="VEuPathDB" id="FungiDB:PAAG_06575"/>
<dbReference type="InterPro" id="IPR019787">
    <property type="entry name" value="Znf_PHD-finger"/>
</dbReference>
<dbReference type="GO" id="GO:0008270">
    <property type="term" value="F:zinc ion binding"/>
    <property type="evidence" value="ECO:0007669"/>
    <property type="project" value="UniProtKB-KW"/>
</dbReference>
<reference evidence="7 8" key="1">
    <citation type="journal article" date="2011" name="PLoS Genet.">
        <title>Comparative genomic analysis of human fungal pathogens causing paracoccidioidomycosis.</title>
        <authorList>
            <person name="Desjardins C.A."/>
            <person name="Champion M.D."/>
            <person name="Holder J.W."/>
            <person name="Muszewska A."/>
            <person name="Goldberg J."/>
            <person name="Bailao A.M."/>
            <person name="Brigido M.M."/>
            <person name="Ferreira M.E."/>
            <person name="Garcia A.M."/>
            <person name="Grynberg M."/>
            <person name="Gujja S."/>
            <person name="Heiman D.I."/>
            <person name="Henn M.R."/>
            <person name="Kodira C.D."/>
            <person name="Leon-Narvaez H."/>
            <person name="Longo L.V."/>
            <person name="Ma L.J."/>
            <person name="Malavazi I."/>
            <person name="Matsuo A.L."/>
            <person name="Morais F.V."/>
            <person name="Pereira M."/>
            <person name="Rodriguez-Brito S."/>
            <person name="Sakthikumar S."/>
            <person name="Salem-Izacc S.M."/>
            <person name="Sykes S.M."/>
            <person name="Teixeira M.M."/>
            <person name="Vallejo M.C."/>
            <person name="Walter M.E."/>
            <person name="Yandava C."/>
            <person name="Young S."/>
            <person name="Zeng Q."/>
            <person name="Zucker J."/>
            <person name="Felipe M.S."/>
            <person name="Goldman G.H."/>
            <person name="Haas B.J."/>
            <person name="McEwen J.G."/>
            <person name="Nino-Vega G."/>
            <person name="Puccia R."/>
            <person name="San-Blas G."/>
            <person name="Soares C.M."/>
            <person name="Birren B.W."/>
            <person name="Cuomo C.A."/>
        </authorList>
    </citation>
    <scope>NUCLEOTIDE SEQUENCE [LARGE SCALE GENOMIC DNA]</scope>
    <source>
        <strain evidence="8">ATCC MYA-826 / Pb01</strain>
    </source>
</reference>
<dbReference type="Gene3D" id="3.30.40.10">
    <property type="entry name" value="Zinc/RING finger domain, C3HC4 (zinc finger)"/>
    <property type="match status" value="2"/>
</dbReference>
<dbReference type="OMA" id="CVNSFHF"/>
<dbReference type="PROSITE" id="PS50016">
    <property type="entry name" value="ZF_PHD_2"/>
    <property type="match status" value="1"/>
</dbReference>
<evidence type="ECO:0000256" key="2">
    <source>
        <dbReference type="ARBA" id="ARBA00022771"/>
    </source>
</evidence>
<dbReference type="PANTHER" id="PTHR47636">
    <property type="entry name" value="TRANSCRIPTIONAL REGULATORY PROTEIN RCO1"/>
    <property type="match status" value="1"/>
</dbReference>
<feature type="region of interest" description="Disordered" evidence="5">
    <location>
        <begin position="1"/>
        <end position="116"/>
    </location>
</feature>
<dbReference type="FunFam" id="3.30.40.10:FF:000748">
    <property type="entry name" value="PHD finger domain protein, putative"/>
    <property type="match status" value="1"/>
</dbReference>
<name>C1H734_PARBA</name>
<evidence type="ECO:0000256" key="4">
    <source>
        <dbReference type="PROSITE-ProRule" id="PRU00146"/>
    </source>
</evidence>
<dbReference type="KEGG" id="pbl:PAAG_06575"/>
<dbReference type="eggNOG" id="KOG4299">
    <property type="taxonomic scope" value="Eukaryota"/>
</dbReference>
<dbReference type="AlphaFoldDB" id="C1H734"/>
<organism evidence="7 8">
    <name type="scientific">Paracoccidioides lutzii (strain ATCC MYA-826 / Pb01)</name>
    <name type="common">Paracoccidioides brasiliensis</name>
    <dbReference type="NCBI Taxonomy" id="502779"/>
    <lineage>
        <taxon>Eukaryota</taxon>
        <taxon>Fungi</taxon>
        <taxon>Dikarya</taxon>
        <taxon>Ascomycota</taxon>
        <taxon>Pezizomycotina</taxon>
        <taxon>Eurotiomycetes</taxon>
        <taxon>Eurotiomycetidae</taxon>
        <taxon>Onygenales</taxon>
        <taxon>Ajellomycetaceae</taxon>
        <taxon>Paracoccidioides</taxon>
    </lineage>
</organism>
<dbReference type="EMBL" id="KN294010">
    <property type="protein sequence ID" value="EEH35528.1"/>
    <property type="molecule type" value="Genomic_DNA"/>
</dbReference>
<feature type="compositionally biased region" description="Pro residues" evidence="5">
    <location>
        <begin position="99"/>
        <end position="108"/>
    </location>
</feature>
<evidence type="ECO:0000313" key="8">
    <source>
        <dbReference type="Proteomes" id="UP000002059"/>
    </source>
</evidence>
<dbReference type="PANTHER" id="PTHR47636:SF1">
    <property type="entry name" value="TRANSCRIPTIONAL REGULATORY PROTEIN RCO1"/>
    <property type="match status" value="1"/>
</dbReference>
<dbReference type="PROSITE" id="PS01359">
    <property type="entry name" value="ZF_PHD_1"/>
    <property type="match status" value="1"/>
</dbReference>
<dbReference type="InterPro" id="IPR013083">
    <property type="entry name" value="Znf_RING/FYVE/PHD"/>
</dbReference>
<dbReference type="SUPFAM" id="SSF57903">
    <property type="entry name" value="FYVE/PHD zinc finger"/>
    <property type="match status" value="2"/>
</dbReference>
<feature type="compositionally biased region" description="Basic residues" evidence="5">
    <location>
        <begin position="360"/>
        <end position="371"/>
    </location>
</feature>